<reference evidence="2" key="1">
    <citation type="journal article" date="2019" name="bioRxiv">
        <title>The Genome of the Zebra Mussel, Dreissena polymorpha: A Resource for Invasive Species Research.</title>
        <authorList>
            <person name="McCartney M.A."/>
            <person name="Auch B."/>
            <person name="Kono T."/>
            <person name="Mallez S."/>
            <person name="Zhang Y."/>
            <person name="Obille A."/>
            <person name="Becker A."/>
            <person name="Abrahante J.E."/>
            <person name="Garbe J."/>
            <person name="Badalamenti J.P."/>
            <person name="Herman A."/>
            <person name="Mangelson H."/>
            <person name="Liachko I."/>
            <person name="Sullivan S."/>
            <person name="Sone E.D."/>
            <person name="Koren S."/>
            <person name="Silverstein K.A.T."/>
            <person name="Beckman K.B."/>
            <person name="Gohl D.M."/>
        </authorList>
    </citation>
    <scope>NUCLEOTIDE SEQUENCE</scope>
    <source>
        <strain evidence="2">Duluth1</strain>
        <tissue evidence="2">Whole animal</tissue>
    </source>
</reference>
<gene>
    <name evidence="2" type="ORF">DPMN_079508</name>
</gene>
<reference evidence="2" key="2">
    <citation type="submission" date="2020-11" db="EMBL/GenBank/DDBJ databases">
        <authorList>
            <person name="McCartney M.A."/>
            <person name="Auch B."/>
            <person name="Kono T."/>
            <person name="Mallez S."/>
            <person name="Becker A."/>
            <person name="Gohl D.M."/>
            <person name="Silverstein K.A.T."/>
            <person name="Koren S."/>
            <person name="Bechman K.B."/>
            <person name="Herman A."/>
            <person name="Abrahante J.E."/>
            <person name="Garbe J."/>
        </authorList>
    </citation>
    <scope>NUCLEOTIDE SEQUENCE</scope>
    <source>
        <strain evidence="2">Duluth1</strain>
        <tissue evidence="2">Whole animal</tissue>
    </source>
</reference>
<comment type="caution">
    <text evidence="2">The sequence shown here is derived from an EMBL/GenBank/DDBJ whole genome shotgun (WGS) entry which is preliminary data.</text>
</comment>
<evidence type="ECO:0000313" key="3">
    <source>
        <dbReference type="Proteomes" id="UP000828390"/>
    </source>
</evidence>
<accession>A0A9D3YP60</accession>
<feature type="region of interest" description="Disordered" evidence="1">
    <location>
        <begin position="1"/>
        <end position="26"/>
    </location>
</feature>
<protein>
    <submittedName>
        <fullName evidence="2">Uncharacterized protein</fullName>
    </submittedName>
</protein>
<evidence type="ECO:0000313" key="2">
    <source>
        <dbReference type="EMBL" id="KAH3704452.1"/>
    </source>
</evidence>
<dbReference type="EMBL" id="JAIWYP010000015">
    <property type="protein sequence ID" value="KAH3704452.1"/>
    <property type="molecule type" value="Genomic_DNA"/>
</dbReference>
<keyword evidence="3" id="KW-1185">Reference proteome</keyword>
<sequence>METSDVEETTERKTPPKKIRNYGGSKEKLERRRAAVTKYTVKEMEEIEACKLGL</sequence>
<organism evidence="2 3">
    <name type="scientific">Dreissena polymorpha</name>
    <name type="common">Zebra mussel</name>
    <name type="synonym">Mytilus polymorpha</name>
    <dbReference type="NCBI Taxonomy" id="45954"/>
    <lineage>
        <taxon>Eukaryota</taxon>
        <taxon>Metazoa</taxon>
        <taxon>Spiralia</taxon>
        <taxon>Lophotrochozoa</taxon>
        <taxon>Mollusca</taxon>
        <taxon>Bivalvia</taxon>
        <taxon>Autobranchia</taxon>
        <taxon>Heteroconchia</taxon>
        <taxon>Euheterodonta</taxon>
        <taxon>Imparidentia</taxon>
        <taxon>Neoheterodontei</taxon>
        <taxon>Myida</taxon>
        <taxon>Dreissenoidea</taxon>
        <taxon>Dreissenidae</taxon>
        <taxon>Dreissena</taxon>
    </lineage>
</organism>
<evidence type="ECO:0000256" key="1">
    <source>
        <dbReference type="SAM" id="MobiDB-lite"/>
    </source>
</evidence>
<dbReference type="Proteomes" id="UP000828390">
    <property type="component" value="Unassembled WGS sequence"/>
</dbReference>
<proteinExistence type="predicted"/>
<dbReference type="AlphaFoldDB" id="A0A9D3YP60"/>
<name>A0A9D3YP60_DREPO</name>